<sequence>MAVDWPDRDLEQVAKGWAVAMFYSRERLKRVNSWDGERLEQAVKEGHLVLETVCLFVHSCIKRGQYRLPFEFWRVLHAEYGIVVYPSAMTEDVDVHGLGIDVTFTEAYCGHIEMFAPCSGSPHPPPCPMEYLREPPPKYQK</sequence>
<keyword evidence="2" id="KW-1185">Reference proteome</keyword>
<evidence type="ECO:0000313" key="2">
    <source>
        <dbReference type="Proteomes" id="UP000557566"/>
    </source>
</evidence>
<dbReference type="EMBL" id="JAAVMX010000003">
    <property type="protein sequence ID" value="KAF4509901.1"/>
    <property type="molecule type" value="Genomic_DNA"/>
</dbReference>
<protein>
    <submittedName>
        <fullName evidence="1">Uncharacterized protein</fullName>
    </submittedName>
</protein>
<name>A0A8H4V6W4_9HYPO</name>
<gene>
    <name evidence="1" type="ORF">G6O67_001836</name>
</gene>
<organism evidence="1 2">
    <name type="scientific">Ophiocordyceps sinensis</name>
    <dbReference type="NCBI Taxonomy" id="72228"/>
    <lineage>
        <taxon>Eukaryota</taxon>
        <taxon>Fungi</taxon>
        <taxon>Dikarya</taxon>
        <taxon>Ascomycota</taxon>
        <taxon>Pezizomycotina</taxon>
        <taxon>Sordariomycetes</taxon>
        <taxon>Hypocreomycetidae</taxon>
        <taxon>Hypocreales</taxon>
        <taxon>Ophiocordycipitaceae</taxon>
        <taxon>Ophiocordyceps</taxon>
    </lineage>
</organism>
<dbReference type="AlphaFoldDB" id="A0A8H4V6W4"/>
<comment type="caution">
    <text evidence="1">The sequence shown here is derived from an EMBL/GenBank/DDBJ whole genome shotgun (WGS) entry which is preliminary data.</text>
</comment>
<dbReference type="Proteomes" id="UP000557566">
    <property type="component" value="Unassembled WGS sequence"/>
</dbReference>
<proteinExistence type="predicted"/>
<reference evidence="1 2" key="1">
    <citation type="journal article" date="2020" name="Genome Biol. Evol.">
        <title>A new high-quality draft genome assembly of the Chinese cordyceps Ophiocordyceps sinensis.</title>
        <authorList>
            <person name="Shu R."/>
            <person name="Zhang J."/>
            <person name="Meng Q."/>
            <person name="Zhang H."/>
            <person name="Zhou G."/>
            <person name="Li M."/>
            <person name="Wu P."/>
            <person name="Zhao Y."/>
            <person name="Chen C."/>
            <person name="Qin Q."/>
        </authorList>
    </citation>
    <scope>NUCLEOTIDE SEQUENCE [LARGE SCALE GENOMIC DNA]</scope>
    <source>
        <strain evidence="1 2">IOZ07</strain>
    </source>
</reference>
<accession>A0A8H4V6W4</accession>
<evidence type="ECO:0000313" key="1">
    <source>
        <dbReference type="EMBL" id="KAF4509901.1"/>
    </source>
</evidence>